<evidence type="ECO:0000256" key="1">
    <source>
        <dbReference type="SAM" id="SignalP"/>
    </source>
</evidence>
<feature type="signal peptide" evidence="1">
    <location>
        <begin position="1"/>
        <end position="19"/>
    </location>
</feature>
<sequence length="496" mass="54442">MRCFSKVVIFSMLLLGACAASPKPADLIETQRQTKSARPQLIVLTDIGNEPDDAESLVRLLLYTNEIDLKGIAAVTSRHLPATVNPQLIEERVDAYEEVFENLKVHDARYPDAIYIRQNIVTGHPTYGMTGVGEGFESSASQLIIDTVDKSDDAPVWVSVWGGASTLAQALWTVRETRSSDELVDFLSKLRVYSISDQDDAGPWARSQFPSLFWVSDVHGFTQYRLATWTGISRAVPGADQKTVSLDWLSKHIIDQGPLGKLYPPPAYIVEGDTPSFLNLIPNGLSDPERPDWGGWGGRYEKMAAFLGLWTTTFDSLRGDGGQSFSSPQATIWRWREAFQNDFASRIQWSQISDFAQANHAPEIILNGEDGFAPVYIDACPGEEIVLSATGSSDPDGDALDIRWFWYREAGGRFAPEVTLSDTVGADTHVKIAGTAKVDQFTPPAEYNLHVIAQITDAGSPALTRYRRAIINLPGLADPSAVIGDECAVIPIQPSH</sequence>
<name>C6XPP5_HIRBI</name>
<evidence type="ECO:0000313" key="4">
    <source>
        <dbReference type="EMBL" id="ACT60310.1"/>
    </source>
</evidence>
<proteinExistence type="predicted"/>
<dbReference type="Pfam" id="PF21027">
    <property type="entry name" value="Sde0182_C"/>
    <property type="match status" value="1"/>
</dbReference>
<dbReference type="HOGENOM" id="CLU_029266_0_0_5"/>
<protein>
    <submittedName>
        <fullName evidence="4">Uncharacterized protein</fullName>
    </submittedName>
</protein>
<dbReference type="SUPFAM" id="SSF53590">
    <property type="entry name" value="Nucleoside hydrolase"/>
    <property type="match status" value="1"/>
</dbReference>
<dbReference type="GO" id="GO:0016799">
    <property type="term" value="F:hydrolase activity, hydrolyzing N-glycosyl compounds"/>
    <property type="evidence" value="ECO:0007669"/>
    <property type="project" value="InterPro"/>
</dbReference>
<dbReference type="InterPro" id="IPR013783">
    <property type="entry name" value="Ig-like_fold"/>
</dbReference>
<accession>C6XPP5</accession>
<evidence type="ECO:0000259" key="2">
    <source>
        <dbReference type="Pfam" id="PF07632"/>
    </source>
</evidence>
<feature type="chain" id="PRO_5002974083" evidence="1">
    <location>
        <begin position="20"/>
        <end position="496"/>
    </location>
</feature>
<dbReference type="InterPro" id="IPR011483">
    <property type="entry name" value="Sde182_NH-like"/>
</dbReference>
<dbReference type="Pfam" id="PF07632">
    <property type="entry name" value="Sde182_NH-like"/>
    <property type="match status" value="1"/>
</dbReference>
<dbReference type="InterPro" id="IPR048527">
    <property type="entry name" value="Sde182_C"/>
</dbReference>
<gene>
    <name evidence="4" type="ordered locus">Hbal_2635</name>
</gene>
<dbReference type="KEGG" id="hba:Hbal_2635"/>
<evidence type="ECO:0000313" key="5">
    <source>
        <dbReference type="Proteomes" id="UP000002745"/>
    </source>
</evidence>
<dbReference type="STRING" id="582402.Hbal_2635"/>
<dbReference type="Gene3D" id="2.60.40.10">
    <property type="entry name" value="Immunoglobulins"/>
    <property type="match status" value="1"/>
</dbReference>
<dbReference type="InterPro" id="IPR036452">
    <property type="entry name" value="Ribo_hydro-like"/>
</dbReference>
<feature type="domain" description="Cellulose-binding Sde182 nucleoside hydrolase-like" evidence="2">
    <location>
        <begin position="41"/>
        <end position="300"/>
    </location>
</feature>
<keyword evidence="1" id="KW-0732">Signal</keyword>
<organism evidence="4 5">
    <name type="scientific">Hirschia baltica (strain ATCC 49814 / DSM 5838 / IFAM 1418)</name>
    <dbReference type="NCBI Taxonomy" id="582402"/>
    <lineage>
        <taxon>Bacteria</taxon>
        <taxon>Pseudomonadati</taxon>
        <taxon>Pseudomonadota</taxon>
        <taxon>Alphaproteobacteria</taxon>
        <taxon>Hyphomonadales</taxon>
        <taxon>Hyphomonadaceae</taxon>
        <taxon>Hirschia</taxon>
    </lineage>
</organism>
<dbReference type="eggNOG" id="COG5297">
    <property type="taxonomic scope" value="Bacteria"/>
</dbReference>
<reference evidence="5" key="1">
    <citation type="journal article" date="2011" name="J. Bacteriol.">
        <title>Genome sequences of eight morphologically diverse alphaproteobacteria.</title>
        <authorList>
            <consortium name="US DOE Joint Genome Institute"/>
            <person name="Brown P.J."/>
            <person name="Kysela D.T."/>
            <person name="Buechlein A."/>
            <person name="Hemmerich C."/>
            <person name="Brun Y.V."/>
        </authorList>
    </citation>
    <scope>NUCLEOTIDE SEQUENCE [LARGE SCALE GENOMIC DNA]</scope>
    <source>
        <strain evidence="5">ATCC 49814 / DSM 5838 / IFAM 1418</strain>
    </source>
</reference>
<feature type="domain" description="Cellulose-binding Sde182 C-terminal" evidence="3">
    <location>
        <begin position="384"/>
        <end position="472"/>
    </location>
</feature>
<dbReference type="PROSITE" id="PS51257">
    <property type="entry name" value="PROKAR_LIPOPROTEIN"/>
    <property type="match status" value="1"/>
</dbReference>
<dbReference type="EMBL" id="CP001678">
    <property type="protein sequence ID" value="ACT60310.1"/>
    <property type="molecule type" value="Genomic_DNA"/>
</dbReference>
<dbReference type="RefSeq" id="WP_015828460.1">
    <property type="nucleotide sequence ID" value="NC_012982.1"/>
</dbReference>
<dbReference type="OrthoDB" id="253051at2"/>
<evidence type="ECO:0000259" key="3">
    <source>
        <dbReference type="Pfam" id="PF21027"/>
    </source>
</evidence>
<keyword evidence="5" id="KW-1185">Reference proteome</keyword>
<dbReference type="Gene3D" id="3.90.245.10">
    <property type="entry name" value="Ribonucleoside hydrolase-like"/>
    <property type="match status" value="1"/>
</dbReference>
<dbReference type="AlphaFoldDB" id="C6XPP5"/>
<dbReference type="Proteomes" id="UP000002745">
    <property type="component" value="Chromosome"/>
</dbReference>